<sequence>MGKTIVDKTRRTLTLKRTFGSPLELVWICYTQPEYILKWWSPAGMETKIINYDFNVGSNWKYIMSMPNGLAFTAEGAFREIVNHEKVVSEANFKPKTEGVVLEVFFEKDEGNTNFTFNVIHPTEAYKLEQEKQGVLNGWDAAFDRLAELLWDLT</sequence>
<dbReference type="SUPFAM" id="SSF55961">
    <property type="entry name" value="Bet v1-like"/>
    <property type="match status" value="1"/>
</dbReference>
<accession>A0ABP1EKA7</accession>
<evidence type="ECO:0000259" key="2">
    <source>
        <dbReference type="Pfam" id="PF08327"/>
    </source>
</evidence>
<dbReference type="InterPro" id="IPR013538">
    <property type="entry name" value="ASHA1/2-like_C"/>
</dbReference>
<protein>
    <recommendedName>
        <fullName evidence="2">Activator of Hsp90 ATPase homologue 1/2-like C-terminal domain-containing protein</fullName>
    </recommendedName>
</protein>
<dbReference type="Gene3D" id="3.30.530.20">
    <property type="match status" value="1"/>
</dbReference>
<dbReference type="Pfam" id="PF08327">
    <property type="entry name" value="AHSA1"/>
    <property type="match status" value="1"/>
</dbReference>
<dbReference type="Proteomes" id="UP001497416">
    <property type="component" value="Unassembled WGS sequence"/>
</dbReference>
<proteinExistence type="inferred from homology"/>
<feature type="domain" description="Activator of Hsp90 ATPase homologue 1/2-like C-terminal" evidence="2">
    <location>
        <begin position="22"/>
        <end position="150"/>
    </location>
</feature>
<evidence type="ECO:0000313" key="3">
    <source>
        <dbReference type="EMBL" id="CAL2082376.1"/>
    </source>
</evidence>
<gene>
    <name evidence="3" type="ORF">T190607A01A_11351</name>
</gene>
<comment type="similarity">
    <text evidence="1">Belongs to the AHA1 family.</text>
</comment>
<evidence type="ECO:0000256" key="1">
    <source>
        <dbReference type="ARBA" id="ARBA00006817"/>
    </source>
</evidence>
<dbReference type="InterPro" id="IPR023393">
    <property type="entry name" value="START-like_dom_sf"/>
</dbReference>
<organism evidence="3 4">
    <name type="scientific">Tenacibaculum platacis</name>
    <dbReference type="NCBI Taxonomy" id="3137852"/>
    <lineage>
        <taxon>Bacteria</taxon>
        <taxon>Pseudomonadati</taxon>
        <taxon>Bacteroidota</taxon>
        <taxon>Flavobacteriia</taxon>
        <taxon>Flavobacteriales</taxon>
        <taxon>Flavobacteriaceae</taxon>
        <taxon>Tenacibaculum</taxon>
    </lineage>
</organism>
<comment type="caution">
    <text evidence="3">The sequence shown here is derived from an EMBL/GenBank/DDBJ whole genome shotgun (WGS) entry which is preliminary data.</text>
</comment>
<dbReference type="RefSeq" id="WP_348711269.1">
    <property type="nucleotide sequence ID" value="NZ_CAXIXY010000003.1"/>
</dbReference>
<evidence type="ECO:0000313" key="4">
    <source>
        <dbReference type="Proteomes" id="UP001497416"/>
    </source>
</evidence>
<name>A0ABP1EKA7_9FLAO</name>
<keyword evidence="4" id="KW-1185">Reference proteome</keyword>
<reference evidence="3 4" key="1">
    <citation type="submission" date="2024-05" db="EMBL/GenBank/DDBJ databases">
        <authorList>
            <person name="Duchaud E."/>
        </authorList>
    </citation>
    <scope>NUCLEOTIDE SEQUENCE [LARGE SCALE GENOMIC DNA]</scope>
    <source>
        <strain evidence="3">Ena-SAMPLE-TAB-13-05-2024-13:56:06:370-140302</strain>
    </source>
</reference>
<dbReference type="EMBL" id="CAXIXY010000003">
    <property type="protein sequence ID" value="CAL2082376.1"/>
    <property type="molecule type" value="Genomic_DNA"/>
</dbReference>